<protein>
    <submittedName>
        <fullName evidence="1">13409_t:CDS:1</fullName>
    </submittedName>
</protein>
<gene>
    <name evidence="1" type="ORF">CPELLU_LOCUS11678</name>
</gene>
<evidence type="ECO:0000313" key="1">
    <source>
        <dbReference type="EMBL" id="CAG8698310.1"/>
    </source>
</evidence>
<keyword evidence="2" id="KW-1185">Reference proteome</keyword>
<dbReference type="AlphaFoldDB" id="A0A9N9HNM7"/>
<sequence length="59" mass="6373">MVGSIGLKIHNIRASGSYISEANAEASELINIWGDEFKSLNNFDSVRIRDSDCVGISDG</sequence>
<name>A0A9N9HNM7_9GLOM</name>
<reference evidence="1" key="1">
    <citation type="submission" date="2021-06" db="EMBL/GenBank/DDBJ databases">
        <authorList>
            <person name="Kallberg Y."/>
            <person name="Tangrot J."/>
            <person name="Rosling A."/>
        </authorList>
    </citation>
    <scope>NUCLEOTIDE SEQUENCE</scope>
    <source>
        <strain evidence="1">FL966</strain>
    </source>
</reference>
<comment type="caution">
    <text evidence="1">The sequence shown here is derived from an EMBL/GenBank/DDBJ whole genome shotgun (WGS) entry which is preliminary data.</text>
</comment>
<dbReference type="OrthoDB" id="1717477at2759"/>
<proteinExistence type="predicted"/>
<evidence type="ECO:0000313" key="2">
    <source>
        <dbReference type="Proteomes" id="UP000789759"/>
    </source>
</evidence>
<organism evidence="1 2">
    <name type="scientific">Cetraspora pellucida</name>
    <dbReference type="NCBI Taxonomy" id="1433469"/>
    <lineage>
        <taxon>Eukaryota</taxon>
        <taxon>Fungi</taxon>
        <taxon>Fungi incertae sedis</taxon>
        <taxon>Mucoromycota</taxon>
        <taxon>Glomeromycotina</taxon>
        <taxon>Glomeromycetes</taxon>
        <taxon>Diversisporales</taxon>
        <taxon>Gigasporaceae</taxon>
        <taxon>Cetraspora</taxon>
    </lineage>
</organism>
<dbReference type="Proteomes" id="UP000789759">
    <property type="component" value="Unassembled WGS sequence"/>
</dbReference>
<dbReference type="EMBL" id="CAJVQA010010577">
    <property type="protein sequence ID" value="CAG8698310.1"/>
    <property type="molecule type" value="Genomic_DNA"/>
</dbReference>
<accession>A0A9N9HNM7</accession>